<protein>
    <recommendedName>
        <fullName evidence="3">Secreted protein</fullName>
    </recommendedName>
</protein>
<name>A0ABV9AW11_9ACTN</name>
<organism evidence="1 2">
    <name type="scientific">Streptomyces vulcanius</name>
    <dbReference type="NCBI Taxonomy" id="1441876"/>
    <lineage>
        <taxon>Bacteria</taxon>
        <taxon>Bacillati</taxon>
        <taxon>Actinomycetota</taxon>
        <taxon>Actinomycetes</taxon>
        <taxon>Kitasatosporales</taxon>
        <taxon>Streptomycetaceae</taxon>
        <taxon>Streptomyces</taxon>
    </lineage>
</organism>
<gene>
    <name evidence="1" type="ORF">ACFPIH_25610</name>
</gene>
<keyword evidence="2" id="KW-1185">Reference proteome</keyword>
<comment type="caution">
    <text evidence="1">The sequence shown here is derived from an EMBL/GenBank/DDBJ whole genome shotgun (WGS) entry which is preliminary data.</text>
</comment>
<sequence length="180" mass="18367">MVKPTGTTVTVLRLTHTGHVVGALTRAAPAPPPVVRQLTGAAFPLAVPGTSGLVLAMAGLLTAEELPAPPGFLTAPWQWYVDPAEAEPQLRPVSGVPPRVSPDSGSLRVGSTDDGGAPVLALVHPSAHWGAGTSPRFHVPAALDANGTALLGNGAVGAEDEFMVFVRGRPVSVTYHVEIG</sequence>
<accession>A0ABV9AW11</accession>
<dbReference type="Proteomes" id="UP001595839">
    <property type="component" value="Unassembled WGS sequence"/>
</dbReference>
<reference evidence="2" key="1">
    <citation type="journal article" date="2019" name="Int. J. Syst. Evol. Microbiol.">
        <title>The Global Catalogue of Microorganisms (GCM) 10K type strain sequencing project: providing services to taxonomists for standard genome sequencing and annotation.</title>
        <authorList>
            <consortium name="The Broad Institute Genomics Platform"/>
            <consortium name="The Broad Institute Genome Sequencing Center for Infectious Disease"/>
            <person name="Wu L."/>
            <person name="Ma J."/>
        </authorList>
    </citation>
    <scope>NUCLEOTIDE SEQUENCE [LARGE SCALE GENOMIC DNA]</scope>
    <source>
        <strain evidence="2">CGMCC 4.7177</strain>
    </source>
</reference>
<proteinExistence type="predicted"/>
<evidence type="ECO:0000313" key="1">
    <source>
        <dbReference type="EMBL" id="MFC4502850.1"/>
    </source>
</evidence>
<evidence type="ECO:0008006" key="3">
    <source>
        <dbReference type="Google" id="ProtNLM"/>
    </source>
</evidence>
<dbReference type="RefSeq" id="WP_381167204.1">
    <property type="nucleotide sequence ID" value="NZ_JBHSFK010000017.1"/>
</dbReference>
<dbReference type="EMBL" id="JBHSFK010000017">
    <property type="protein sequence ID" value="MFC4502850.1"/>
    <property type="molecule type" value="Genomic_DNA"/>
</dbReference>
<evidence type="ECO:0000313" key="2">
    <source>
        <dbReference type="Proteomes" id="UP001595839"/>
    </source>
</evidence>